<accession>A0A3M7PJC3</accession>
<gene>
    <name evidence="1" type="ORF">BpHYR1_026412</name>
</gene>
<dbReference type="Proteomes" id="UP000276133">
    <property type="component" value="Unassembled WGS sequence"/>
</dbReference>
<evidence type="ECO:0000313" key="1">
    <source>
        <dbReference type="EMBL" id="RMZ98800.1"/>
    </source>
</evidence>
<keyword evidence="2" id="KW-1185">Reference proteome</keyword>
<name>A0A3M7PJC3_BRAPC</name>
<protein>
    <recommendedName>
        <fullName evidence="3">HAT C-terminal dimerisation domain-containing protein</fullName>
    </recommendedName>
</protein>
<dbReference type="AlphaFoldDB" id="A0A3M7PJC3"/>
<dbReference type="EMBL" id="REGN01010554">
    <property type="protein sequence ID" value="RMZ98800.1"/>
    <property type="molecule type" value="Genomic_DNA"/>
</dbReference>
<sequence length="149" mass="17754">MQKEKQIIFKSINFTMNGIFLKGLQKIHFQIHQTLSNEKSRPLATLRNDSDDSLLKSPKKRKKFFQFMKSKKGINTETNEKILFNRAIYDYLNIDYDPNTNFKQFWLKNKTRFPRFFELVLKFSSIPEFSGPVEQLFSKSGFIDHTEQD</sequence>
<comment type="caution">
    <text evidence="1">The sequence shown here is derived from an EMBL/GenBank/DDBJ whole genome shotgun (WGS) entry which is preliminary data.</text>
</comment>
<evidence type="ECO:0008006" key="3">
    <source>
        <dbReference type="Google" id="ProtNLM"/>
    </source>
</evidence>
<proteinExistence type="predicted"/>
<dbReference type="OrthoDB" id="10057873at2759"/>
<reference evidence="1 2" key="1">
    <citation type="journal article" date="2018" name="Sci. Rep.">
        <title>Genomic signatures of local adaptation to the degree of environmental predictability in rotifers.</title>
        <authorList>
            <person name="Franch-Gras L."/>
            <person name="Hahn C."/>
            <person name="Garcia-Roger E.M."/>
            <person name="Carmona M.J."/>
            <person name="Serra M."/>
            <person name="Gomez A."/>
        </authorList>
    </citation>
    <scope>NUCLEOTIDE SEQUENCE [LARGE SCALE GENOMIC DNA]</scope>
    <source>
        <strain evidence="1">HYR1</strain>
    </source>
</reference>
<organism evidence="1 2">
    <name type="scientific">Brachionus plicatilis</name>
    <name type="common">Marine rotifer</name>
    <name type="synonym">Brachionus muelleri</name>
    <dbReference type="NCBI Taxonomy" id="10195"/>
    <lineage>
        <taxon>Eukaryota</taxon>
        <taxon>Metazoa</taxon>
        <taxon>Spiralia</taxon>
        <taxon>Gnathifera</taxon>
        <taxon>Rotifera</taxon>
        <taxon>Eurotatoria</taxon>
        <taxon>Monogononta</taxon>
        <taxon>Pseudotrocha</taxon>
        <taxon>Ploima</taxon>
        <taxon>Brachionidae</taxon>
        <taxon>Brachionus</taxon>
    </lineage>
</organism>
<evidence type="ECO:0000313" key="2">
    <source>
        <dbReference type="Proteomes" id="UP000276133"/>
    </source>
</evidence>